<dbReference type="EMBL" id="CP042914">
    <property type="protein sequence ID" value="QEG39619.1"/>
    <property type="molecule type" value="Genomic_DNA"/>
</dbReference>
<dbReference type="InterPro" id="IPR001789">
    <property type="entry name" value="Sig_transdc_resp-reg_receiver"/>
</dbReference>
<dbReference type="InterPro" id="IPR050625">
    <property type="entry name" value="ParA/MinD_ATPase"/>
</dbReference>
<reference evidence="5 6" key="1">
    <citation type="submission" date="2019-08" db="EMBL/GenBank/DDBJ databases">
        <title>Deep-cultivation of Planctomycetes and their phenomic and genomic characterization uncovers novel biology.</title>
        <authorList>
            <person name="Wiegand S."/>
            <person name="Jogler M."/>
            <person name="Boedeker C."/>
            <person name="Pinto D."/>
            <person name="Vollmers J."/>
            <person name="Rivas-Marin E."/>
            <person name="Kohn T."/>
            <person name="Peeters S.H."/>
            <person name="Heuer A."/>
            <person name="Rast P."/>
            <person name="Oberbeckmann S."/>
            <person name="Bunk B."/>
            <person name="Jeske O."/>
            <person name="Meyerdierks A."/>
            <person name="Storesund J.E."/>
            <person name="Kallscheuer N."/>
            <person name="Luecker S."/>
            <person name="Lage O.M."/>
            <person name="Pohl T."/>
            <person name="Merkel B.J."/>
            <person name="Hornburger P."/>
            <person name="Mueller R.-W."/>
            <person name="Bruemmer F."/>
            <person name="Labrenz M."/>
            <person name="Spormann A.M."/>
            <person name="Op den Camp H."/>
            <person name="Overmann J."/>
            <person name="Amann R."/>
            <person name="Jetten M.S.M."/>
            <person name="Mascher T."/>
            <person name="Medema M.H."/>
            <person name="Devos D.P."/>
            <person name="Kaster A.-K."/>
            <person name="Ovreas L."/>
            <person name="Rohde M."/>
            <person name="Galperin M.Y."/>
            <person name="Jogler C."/>
        </authorList>
    </citation>
    <scope>NUCLEOTIDE SEQUENCE [LARGE SCALE GENOMIC DNA]</scope>
    <source>
        <strain evidence="5 6">UC8</strain>
    </source>
</reference>
<dbReference type="Proteomes" id="UP000325286">
    <property type="component" value="Chromosome"/>
</dbReference>
<dbReference type="SUPFAM" id="SSF52540">
    <property type="entry name" value="P-loop containing nucleoside triphosphate hydrolases"/>
    <property type="match status" value="1"/>
</dbReference>
<dbReference type="GO" id="GO:0005829">
    <property type="term" value="C:cytosol"/>
    <property type="evidence" value="ECO:0007669"/>
    <property type="project" value="TreeGrafter"/>
</dbReference>
<dbReference type="KEGG" id="rul:UC8_16150"/>
<evidence type="ECO:0000313" key="5">
    <source>
        <dbReference type="EMBL" id="QEG39619.1"/>
    </source>
</evidence>
<protein>
    <recommendedName>
        <fullName evidence="4">Response regulatory domain-containing protein</fullName>
    </recommendedName>
</protein>
<evidence type="ECO:0000313" key="6">
    <source>
        <dbReference type="Proteomes" id="UP000325286"/>
    </source>
</evidence>
<feature type="domain" description="Response regulatory" evidence="4">
    <location>
        <begin position="2"/>
        <end position="119"/>
    </location>
</feature>
<dbReference type="GO" id="GO:0005524">
    <property type="term" value="F:ATP binding"/>
    <property type="evidence" value="ECO:0007669"/>
    <property type="project" value="UniProtKB-KW"/>
</dbReference>
<dbReference type="Gene3D" id="3.40.50.2300">
    <property type="match status" value="1"/>
</dbReference>
<name>A0A5B9QNU5_9BACT</name>
<dbReference type="Gene3D" id="3.40.50.300">
    <property type="entry name" value="P-loop containing nucleotide triphosphate hydrolases"/>
    <property type="match status" value="1"/>
</dbReference>
<gene>
    <name evidence="5" type="ORF">UC8_16150</name>
</gene>
<dbReference type="PROSITE" id="PS50110">
    <property type="entry name" value="RESPONSE_REGULATORY"/>
    <property type="match status" value="1"/>
</dbReference>
<keyword evidence="6" id="KW-1185">Reference proteome</keyword>
<dbReference type="GO" id="GO:0000160">
    <property type="term" value="P:phosphorelay signal transduction system"/>
    <property type="evidence" value="ECO:0007669"/>
    <property type="project" value="InterPro"/>
</dbReference>
<proteinExistence type="predicted"/>
<evidence type="ECO:0000256" key="1">
    <source>
        <dbReference type="ARBA" id="ARBA00022741"/>
    </source>
</evidence>
<keyword evidence="2" id="KW-0067">ATP-binding</keyword>
<dbReference type="PANTHER" id="PTHR43384">
    <property type="entry name" value="SEPTUM SITE-DETERMINING PROTEIN MIND HOMOLOG, CHLOROPLASTIC-RELATED"/>
    <property type="match status" value="1"/>
</dbReference>
<dbReference type="InterPro" id="IPR011006">
    <property type="entry name" value="CheY-like_superfamily"/>
</dbReference>
<sequence length="409" mass="44792">MQVWIITEDDALTTRLKASLRGLGIDCPGERITAFQSAGEWTWEASDAPRVCFLAVHSIRPKHLQVLQHLRTVSQLQVVVVSQLADSETTLQIFRAGASDALIWRSDLRDQLAKLMHRLRADQTGTSRSGKMITVVPSGDLGDANLLSVNLAATIARCTGDCGLIDLHLRGGDLATMLKLAPTHTLYALLTQKQGVDESMIEQTLAAHATGIRLLASPKMFSRLNNVHASLCRPILRYLKASRPCTVVNTDDAIHAGQLRALALSDAVLVTTRLDIVSLARAKETLRFLQANHSSHIDLHVVAMRSGHISELPVKAVCKLLEITELVCIPDDPVAITASLNIGNPLVHEYPQSAFATAIQHWAEKLPVLNGLVSCERRESSRLLDQSLKFLGETMWGRRKTDCPQTVTA</sequence>
<accession>A0A5B9QNU5</accession>
<dbReference type="GO" id="GO:0051782">
    <property type="term" value="P:negative regulation of cell division"/>
    <property type="evidence" value="ECO:0007669"/>
    <property type="project" value="TreeGrafter"/>
</dbReference>
<evidence type="ECO:0000256" key="2">
    <source>
        <dbReference type="ARBA" id="ARBA00022840"/>
    </source>
</evidence>
<comment type="caution">
    <text evidence="3">Lacks conserved residue(s) required for the propagation of feature annotation.</text>
</comment>
<dbReference type="GO" id="GO:0016887">
    <property type="term" value="F:ATP hydrolysis activity"/>
    <property type="evidence" value="ECO:0007669"/>
    <property type="project" value="TreeGrafter"/>
</dbReference>
<evidence type="ECO:0000256" key="3">
    <source>
        <dbReference type="PROSITE-ProRule" id="PRU00169"/>
    </source>
</evidence>
<dbReference type="InterPro" id="IPR027417">
    <property type="entry name" value="P-loop_NTPase"/>
</dbReference>
<keyword evidence="1" id="KW-0547">Nucleotide-binding</keyword>
<dbReference type="RefSeq" id="WP_068133185.1">
    <property type="nucleotide sequence ID" value="NZ_CP042914.1"/>
</dbReference>
<dbReference type="PANTHER" id="PTHR43384:SF6">
    <property type="entry name" value="SEPTUM SITE-DETERMINING PROTEIN MIND HOMOLOG, CHLOROPLASTIC"/>
    <property type="match status" value="1"/>
</dbReference>
<dbReference type="GO" id="GO:0009898">
    <property type="term" value="C:cytoplasmic side of plasma membrane"/>
    <property type="evidence" value="ECO:0007669"/>
    <property type="project" value="TreeGrafter"/>
</dbReference>
<dbReference type="AlphaFoldDB" id="A0A5B9QNU5"/>
<organism evidence="5 6">
    <name type="scientific">Roseimaritima ulvae</name>
    <dbReference type="NCBI Taxonomy" id="980254"/>
    <lineage>
        <taxon>Bacteria</taxon>
        <taxon>Pseudomonadati</taxon>
        <taxon>Planctomycetota</taxon>
        <taxon>Planctomycetia</taxon>
        <taxon>Pirellulales</taxon>
        <taxon>Pirellulaceae</taxon>
        <taxon>Roseimaritima</taxon>
    </lineage>
</organism>
<dbReference type="SUPFAM" id="SSF52172">
    <property type="entry name" value="CheY-like"/>
    <property type="match status" value="1"/>
</dbReference>
<dbReference type="OrthoDB" id="264766at2"/>
<evidence type="ECO:0000259" key="4">
    <source>
        <dbReference type="PROSITE" id="PS50110"/>
    </source>
</evidence>